<gene>
    <name evidence="1" type="ORF">POVWA1_015230</name>
</gene>
<dbReference type="AlphaFoldDB" id="A0A1A8YNS1"/>
<reference evidence="2" key="1">
    <citation type="submission" date="2016-05" db="EMBL/GenBank/DDBJ databases">
        <authorList>
            <person name="Naeem Raeece"/>
        </authorList>
    </citation>
    <scope>NUCLEOTIDE SEQUENCE [LARGE SCALE GENOMIC DNA]</scope>
</reference>
<dbReference type="EMBL" id="FLRD01000050">
    <property type="protein sequence ID" value="SBT33045.1"/>
    <property type="molecule type" value="Genomic_DNA"/>
</dbReference>
<name>A0A1A8YNS1_PLAOA</name>
<evidence type="ECO:0000313" key="2">
    <source>
        <dbReference type="Proteomes" id="UP000078555"/>
    </source>
</evidence>
<keyword evidence="2" id="KW-1185">Reference proteome</keyword>
<organism evidence="1 2">
    <name type="scientific">Plasmodium ovale wallikeri</name>
    <dbReference type="NCBI Taxonomy" id="864142"/>
    <lineage>
        <taxon>Eukaryota</taxon>
        <taxon>Sar</taxon>
        <taxon>Alveolata</taxon>
        <taxon>Apicomplexa</taxon>
        <taxon>Aconoidasida</taxon>
        <taxon>Haemosporida</taxon>
        <taxon>Plasmodiidae</taxon>
        <taxon>Plasmodium</taxon>
        <taxon>Plasmodium (Plasmodium)</taxon>
    </lineage>
</organism>
<evidence type="ECO:0000313" key="1">
    <source>
        <dbReference type="EMBL" id="SBT33045.1"/>
    </source>
</evidence>
<accession>A0A1A8YNS1</accession>
<dbReference type="Proteomes" id="UP000078555">
    <property type="component" value="Unassembled WGS sequence"/>
</dbReference>
<proteinExistence type="predicted"/>
<sequence length="258" mass="29566">MLREPREGYNWETVSSHRAQIGELFTKKKKKKKKNTRYLARTILKGDTNVKLHQCKVACILTSRTTCHALHLSAPLNVKMRALLPYFSRGKALALRLSKMESTEHTNVIKLYVAFPARMAAEDRRAWRLFIPATLFPNVPHSDYFLFPLSNFFLPFLCSSTSSLHGASSFFPHGRVISPEVLLGVFPALLGIFASPHRFFFFFFPSSIIHFCAPRKTTKKNRNCPFDARATQKIYTYAYAITILISLFSQKELYITCS</sequence>
<protein>
    <submittedName>
        <fullName evidence="1">Uncharacterized protein</fullName>
    </submittedName>
</protein>